<evidence type="ECO:0000256" key="5">
    <source>
        <dbReference type="ARBA" id="ARBA00022801"/>
    </source>
</evidence>
<name>A0A0R2CT06_9LACO</name>
<evidence type="ECO:0000313" key="13">
    <source>
        <dbReference type="Proteomes" id="UP000051256"/>
    </source>
</evidence>
<feature type="binding site" evidence="10">
    <location>
        <position position="71"/>
    </location>
    <ligand>
        <name>substrate</name>
    </ligand>
</feature>
<dbReference type="GO" id="GO:0009117">
    <property type="term" value="P:nucleotide metabolic process"/>
    <property type="evidence" value="ECO:0007669"/>
    <property type="project" value="UniProtKB-KW"/>
</dbReference>
<dbReference type="InterPro" id="IPR020922">
    <property type="entry name" value="dITP/XTP_pyrophosphatase"/>
</dbReference>
<evidence type="ECO:0000256" key="1">
    <source>
        <dbReference type="ARBA" id="ARBA00008023"/>
    </source>
</evidence>
<evidence type="ECO:0000256" key="3">
    <source>
        <dbReference type="ARBA" id="ARBA00022723"/>
    </source>
</evidence>
<comment type="similarity">
    <text evidence="1 10 11">Belongs to the HAM1 NTPase family.</text>
</comment>
<dbReference type="GO" id="GO:0009146">
    <property type="term" value="P:purine nucleoside triphosphate catabolic process"/>
    <property type="evidence" value="ECO:0007669"/>
    <property type="project" value="UniProtKB-UniRule"/>
</dbReference>
<dbReference type="STRING" id="1423802.FC56_GL001387"/>
<evidence type="ECO:0000256" key="2">
    <source>
        <dbReference type="ARBA" id="ARBA00011738"/>
    </source>
</evidence>
<keyword evidence="3 10" id="KW-0479">Metal-binding</keyword>
<dbReference type="GO" id="GO:0005829">
    <property type="term" value="C:cytosol"/>
    <property type="evidence" value="ECO:0007669"/>
    <property type="project" value="TreeGrafter"/>
</dbReference>
<evidence type="ECO:0000256" key="6">
    <source>
        <dbReference type="ARBA" id="ARBA00022842"/>
    </source>
</evidence>
<feature type="binding site" evidence="10">
    <location>
        <position position="173"/>
    </location>
    <ligand>
        <name>substrate</name>
    </ligand>
</feature>
<dbReference type="GO" id="GO:0046872">
    <property type="term" value="F:metal ion binding"/>
    <property type="evidence" value="ECO:0007669"/>
    <property type="project" value="UniProtKB-KW"/>
</dbReference>
<keyword evidence="13" id="KW-1185">Reference proteome</keyword>
<evidence type="ECO:0000256" key="7">
    <source>
        <dbReference type="ARBA" id="ARBA00023080"/>
    </source>
</evidence>
<dbReference type="InterPro" id="IPR002637">
    <property type="entry name" value="RdgB/HAM1"/>
</dbReference>
<keyword evidence="6 10" id="KW-0460">Magnesium</keyword>
<dbReference type="Proteomes" id="UP000051256">
    <property type="component" value="Unassembled WGS sequence"/>
</dbReference>
<accession>A0A0R2CT06</accession>
<dbReference type="Gene3D" id="3.90.950.10">
    <property type="match status" value="1"/>
</dbReference>
<dbReference type="RefSeq" id="WP_056977642.1">
    <property type="nucleotide sequence ID" value="NZ_AYZR01000004.1"/>
</dbReference>
<comment type="function">
    <text evidence="10">Pyrophosphatase that catalyzes the hydrolysis of nucleoside triphosphates to their monophosphate derivatives, with a high preference for the non-canonical purine nucleotides XTP (xanthosine triphosphate), dITP (deoxyinosine triphosphate) and ITP. Seems to function as a house-cleaning enzyme that removes non-canonical purine nucleotides from the nucleotide pool, thus preventing their incorporation into DNA/RNA and avoiding chromosomal lesions.</text>
</comment>
<dbReference type="Pfam" id="PF01725">
    <property type="entry name" value="Ham1p_like"/>
    <property type="match status" value="1"/>
</dbReference>
<evidence type="ECO:0000256" key="4">
    <source>
        <dbReference type="ARBA" id="ARBA00022741"/>
    </source>
</evidence>
<gene>
    <name evidence="12" type="ORF">FC56_GL001387</name>
</gene>
<dbReference type="NCBIfam" id="TIGR00042">
    <property type="entry name" value="RdgB/HAM1 family non-canonical purine NTP pyrophosphatase"/>
    <property type="match status" value="1"/>
</dbReference>
<dbReference type="FunFam" id="3.90.950.10:FF:000001">
    <property type="entry name" value="dITP/XTP pyrophosphatase"/>
    <property type="match status" value="1"/>
</dbReference>
<dbReference type="GO" id="GO:0017111">
    <property type="term" value="F:ribonucleoside triphosphate phosphatase activity"/>
    <property type="evidence" value="ECO:0007669"/>
    <property type="project" value="InterPro"/>
</dbReference>
<dbReference type="InterPro" id="IPR029001">
    <property type="entry name" value="ITPase-like_fam"/>
</dbReference>
<sequence length="194" mass="21544">MKTLIIASQNAHKVAEYQQMLKGLDVEIKSLADFDQVPAIDENGATFSENAHIKAQAIASYFQLPVIADDSGLMVTALNNEPGVHSARYAGDHDDEANRQKVLDGLKDKMDRTAVFHTTIVALKPTGEELETVGEVPGQILPEKRGSEAFGYDCIFMPDGYDKSFGEMTKTEKDAISHRGRALEQLLQQFDEWW</sequence>
<dbReference type="PANTHER" id="PTHR11067">
    <property type="entry name" value="INOSINE TRIPHOSPHATE PYROPHOSPHATASE/HAM1 PROTEIN"/>
    <property type="match status" value="1"/>
</dbReference>
<feature type="binding site" evidence="10">
    <location>
        <begin position="8"/>
        <end position="13"/>
    </location>
    <ligand>
        <name>substrate</name>
    </ligand>
</feature>
<keyword evidence="7 10" id="KW-0546">Nucleotide metabolism</keyword>
<evidence type="ECO:0000313" key="12">
    <source>
        <dbReference type="EMBL" id="KRM94432.1"/>
    </source>
</evidence>
<dbReference type="AlphaFoldDB" id="A0A0R2CT06"/>
<evidence type="ECO:0000256" key="10">
    <source>
        <dbReference type="HAMAP-Rule" id="MF_01405"/>
    </source>
</evidence>
<keyword evidence="4 10" id="KW-0547">Nucleotide-binding</keyword>
<dbReference type="HAMAP" id="MF_01405">
    <property type="entry name" value="Non_canon_purine_NTPase"/>
    <property type="match status" value="1"/>
</dbReference>
<comment type="catalytic activity">
    <reaction evidence="10">
        <text>ITP + H2O = IMP + diphosphate + H(+)</text>
        <dbReference type="Rhea" id="RHEA:29399"/>
        <dbReference type="ChEBI" id="CHEBI:15377"/>
        <dbReference type="ChEBI" id="CHEBI:15378"/>
        <dbReference type="ChEBI" id="CHEBI:33019"/>
        <dbReference type="ChEBI" id="CHEBI:58053"/>
        <dbReference type="ChEBI" id="CHEBI:61402"/>
        <dbReference type="EC" id="3.6.1.66"/>
    </reaction>
</comment>
<protein>
    <recommendedName>
        <fullName evidence="10">dITP/XTP pyrophosphatase</fullName>
        <ecNumber evidence="10">3.6.1.66</ecNumber>
    </recommendedName>
    <alternativeName>
        <fullName evidence="10">Non-canonical purine NTP pyrophosphatase</fullName>
    </alternativeName>
    <alternativeName>
        <fullName evidence="10">Non-standard purine NTP pyrophosphatase</fullName>
    </alternativeName>
    <alternativeName>
        <fullName evidence="10">Nucleoside-triphosphate diphosphatase</fullName>
    </alternativeName>
    <alternativeName>
        <fullName evidence="10">Nucleoside-triphosphate pyrophosphatase</fullName>
        <shortName evidence="10">NTPase</shortName>
    </alternativeName>
</protein>
<dbReference type="GO" id="GO:0036220">
    <property type="term" value="F:ITP diphosphatase activity"/>
    <property type="evidence" value="ECO:0007669"/>
    <property type="project" value="UniProtKB-UniRule"/>
</dbReference>
<feature type="active site" description="Proton acceptor" evidence="10">
    <location>
        <position position="70"/>
    </location>
</feature>
<dbReference type="GO" id="GO:0035870">
    <property type="term" value="F:dITP diphosphatase activity"/>
    <property type="evidence" value="ECO:0007669"/>
    <property type="project" value="UniProtKB-UniRule"/>
</dbReference>
<feature type="binding site" evidence="10">
    <location>
        <position position="70"/>
    </location>
    <ligand>
        <name>Mg(2+)</name>
        <dbReference type="ChEBI" id="CHEBI:18420"/>
    </ligand>
</feature>
<comment type="cofactor">
    <cofactor evidence="10">
        <name>Mg(2+)</name>
        <dbReference type="ChEBI" id="CHEBI:18420"/>
    </cofactor>
    <text evidence="10">Binds 1 Mg(2+) ion per subunit.</text>
</comment>
<dbReference type="GO" id="GO:0000166">
    <property type="term" value="F:nucleotide binding"/>
    <property type="evidence" value="ECO:0007669"/>
    <property type="project" value="UniProtKB-KW"/>
</dbReference>
<comment type="catalytic activity">
    <reaction evidence="9 10">
        <text>XTP + H2O = XMP + diphosphate + H(+)</text>
        <dbReference type="Rhea" id="RHEA:28610"/>
        <dbReference type="ChEBI" id="CHEBI:15377"/>
        <dbReference type="ChEBI" id="CHEBI:15378"/>
        <dbReference type="ChEBI" id="CHEBI:33019"/>
        <dbReference type="ChEBI" id="CHEBI:57464"/>
        <dbReference type="ChEBI" id="CHEBI:61314"/>
        <dbReference type="EC" id="3.6.1.66"/>
    </reaction>
</comment>
<reference evidence="12 13" key="1">
    <citation type="journal article" date="2015" name="Genome Announc.">
        <title>Expanding the biotechnology potential of lactobacilli through comparative genomics of 213 strains and associated genera.</title>
        <authorList>
            <person name="Sun Z."/>
            <person name="Harris H.M."/>
            <person name="McCann A."/>
            <person name="Guo C."/>
            <person name="Argimon S."/>
            <person name="Zhang W."/>
            <person name="Yang X."/>
            <person name="Jeffery I.B."/>
            <person name="Cooney J.C."/>
            <person name="Kagawa T.F."/>
            <person name="Liu W."/>
            <person name="Song Y."/>
            <person name="Salvetti E."/>
            <person name="Wrobel A."/>
            <person name="Rasinkangas P."/>
            <person name="Parkhill J."/>
            <person name="Rea M.C."/>
            <person name="O'Sullivan O."/>
            <person name="Ritari J."/>
            <person name="Douillard F.P."/>
            <person name="Paul Ross R."/>
            <person name="Yang R."/>
            <person name="Briner A.E."/>
            <person name="Felis G.E."/>
            <person name="de Vos W.M."/>
            <person name="Barrangou R."/>
            <person name="Klaenhammer T.R."/>
            <person name="Caufield P.W."/>
            <person name="Cui Y."/>
            <person name="Zhang H."/>
            <person name="O'Toole P.W."/>
        </authorList>
    </citation>
    <scope>NUCLEOTIDE SEQUENCE [LARGE SCALE GENOMIC DNA]</scope>
    <source>
        <strain evidence="12 13">DSM 24302</strain>
    </source>
</reference>
<dbReference type="SUPFAM" id="SSF52972">
    <property type="entry name" value="ITPase-like"/>
    <property type="match status" value="1"/>
</dbReference>
<dbReference type="EC" id="3.6.1.66" evidence="10"/>
<evidence type="ECO:0000256" key="9">
    <source>
        <dbReference type="ARBA" id="ARBA00052017"/>
    </source>
</evidence>
<dbReference type="CDD" id="cd00515">
    <property type="entry name" value="HAM1"/>
    <property type="match status" value="1"/>
</dbReference>
<dbReference type="PANTHER" id="PTHR11067:SF9">
    <property type="entry name" value="INOSINE TRIPHOSPHATE PYROPHOSPHATASE"/>
    <property type="match status" value="1"/>
</dbReference>
<proteinExistence type="inferred from homology"/>
<organism evidence="12 13">
    <name type="scientific">Lentilactobacillus senioris DSM 24302 = JCM 17472</name>
    <dbReference type="NCBI Taxonomy" id="1423802"/>
    <lineage>
        <taxon>Bacteria</taxon>
        <taxon>Bacillati</taxon>
        <taxon>Bacillota</taxon>
        <taxon>Bacilli</taxon>
        <taxon>Lactobacillales</taxon>
        <taxon>Lactobacillaceae</taxon>
        <taxon>Lentilactobacillus</taxon>
    </lineage>
</organism>
<dbReference type="GO" id="GO:0036222">
    <property type="term" value="F:XTP diphosphatase activity"/>
    <property type="evidence" value="ECO:0007669"/>
    <property type="project" value="UniProtKB-UniRule"/>
</dbReference>
<feature type="binding site" evidence="10">
    <location>
        <position position="41"/>
    </location>
    <ligand>
        <name>Mg(2+)</name>
        <dbReference type="ChEBI" id="CHEBI:18420"/>
    </ligand>
</feature>
<comment type="catalytic activity">
    <reaction evidence="8 10">
        <text>dITP + H2O = dIMP + diphosphate + H(+)</text>
        <dbReference type="Rhea" id="RHEA:28342"/>
        <dbReference type="ChEBI" id="CHEBI:15377"/>
        <dbReference type="ChEBI" id="CHEBI:15378"/>
        <dbReference type="ChEBI" id="CHEBI:33019"/>
        <dbReference type="ChEBI" id="CHEBI:61194"/>
        <dbReference type="ChEBI" id="CHEBI:61382"/>
        <dbReference type="EC" id="3.6.1.66"/>
    </reaction>
</comment>
<comment type="caution">
    <text evidence="12">The sequence shown here is derived from an EMBL/GenBank/DDBJ whole genome shotgun (WGS) entry which is preliminary data.</text>
</comment>
<evidence type="ECO:0000256" key="11">
    <source>
        <dbReference type="RuleBase" id="RU003781"/>
    </source>
</evidence>
<dbReference type="PATRIC" id="fig|1423802.4.peg.1406"/>
<evidence type="ECO:0000256" key="8">
    <source>
        <dbReference type="ARBA" id="ARBA00051875"/>
    </source>
</evidence>
<keyword evidence="5 10" id="KW-0378">Hydrolase</keyword>
<feature type="binding site" evidence="10">
    <location>
        <begin position="178"/>
        <end position="179"/>
    </location>
    <ligand>
        <name>substrate</name>
    </ligand>
</feature>
<comment type="subunit">
    <text evidence="2 10">Homodimer.</text>
</comment>
<feature type="binding site" evidence="10">
    <location>
        <begin position="150"/>
        <end position="153"/>
    </location>
    <ligand>
        <name>substrate</name>
    </ligand>
</feature>
<dbReference type="EMBL" id="AYZR01000004">
    <property type="protein sequence ID" value="KRM94432.1"/>
    <property type="molecule type" value="Genomic_DNA"/>
</dbReference>